<comment type="caution">
    <text evidence="2">The sequence shown here is derived from an EMBL/GenBank/DDBJ whole genome shotgun (WGS) entry which is preliminary data.</text>
</comment>
<evidence type="ECO:0000313" key="3">
    <source>
        <dbReference type="Proteomes" id="UP000050501"/>
    </source>
</evidence>
<gene>
    <name evidence="2" type="ORF">ADN01_09745</name>
</gene>
<dbReference type="STRING" id="229921.ADN01_09745"/>
<evidence type="ECO:0000313" key="2">
    <source>
        <dbReference type="EMBL" id="KPL81846.1"/>
    </source>
</evidence>
<reference evidence="2 3" key="1">
    <citation type="submission" date="2015-07" db="EMBL/GenBank/DDBJ databases">
        <title>Genome sequence of Levilinea saccharolytica DSM 16555.</title>
        <authorList>
            <person name="Hemp J."/>
            <person name="Ward L.M."/>
            <person name="Pace L.A."/>
            <person name="Fischer W.W."/>
        </authorList>
    </citation>
    <scope>NUCLEOTIDE SEQUENCE [LARGE SCALE GENOMIC DNA]</scope>
    <source>
        <strain evidence="2 3">KIBI-1</strain>
    </source>
</reference>
<dbReference type="AlphaFoldDB" id="A0A0P6XF07"/>
<keyword evidence="3" id="KW-1185">Reference proteome</keyword>
<dbReference type="RefSeq" id="WP_062418088.1">
    <property type="nucleotide sequence ID" value="NZ_DF967974.1"/>
</dbReference>
<protein>
    <submittedName>
        <fullName evidence="2">Uncharacterized protein</fullName>
    </submittedName>
</protein>
<dbReference type="Proteomes" id="UP000050501">
    <property type="component" value="Unassembled WGS sequence"/>
</dbReference>
<accession>A0A0P6XF07</accession>
<organism evidence="2 3">
    <name type="scientific">Levilinea saccharolytica</name>
    <dbReference type="NCBI Taxonomy" id="229921"/>
    <lineage>
        <taxon>Bacteria</taxon>
        <taxon>Bacillati</taxon>
        <taxon>Chloroflexota</taxon>
        <taxon>Anaerolineae</taxon>
        <taxon>Anaerolineales</taxon>
        <taxon>Anaerolineaceae</taxon>
        <taxon>Levilinea</taxon>
    </lineage>
</organism>
<feature type="transmembrane region" description="Helical" evidence="1">
    <location>
        <begin position="56"/>
        <end position="74"/>
    </location>
</feature>
<name>A0A0P6XF07_9CHLR</name>
<keyword evidence="1" id="KW-1133">Transmembrane helix</keyword>
<keyword evidence="1" id="KW-0812">Transmembrane</keyword>
<proteinExistence type="predicted"/>
<dbReference type="EMBL" id="LGCM01000035">
    <property type="protein sequence ID" value="KPL81846.1"/>
    <property type="molecule type" value="Genomic_DNA"/>
</dbReference>
<keyword evidence="1" id="KW-0472">Membrane</keyword>
<sequence length="79" mass="9276">MRAGLDEEMMRNLEEQLMFTLSPVEPPRPFVDHLRRRLTQAPEVVLERRTGEGSGVFLWVLLGLGLGIVTVWMWRRSRR</sequence>
<evidence type="ECO:0000256" key="1">
    <source>
        <dbReference type="SAM" id="Phobius"/>
    </source>
</evidence>